<dbReference type="Proteomes" id="UP000023152">
    <property type="component" value="Unassembled WGS sequence"/>
</dbReference>
<accession>X6LWZ7</accession>
<keyword evidence="1" id="KW-0812">Transmembrane</keyword>
<protein>
    <submittedName>
        <fullName evidence="2">Uncharacterized protein</fullName>
    </submittedName>
</protein>
<feature type="transmembrane region" description="Helical" evidence="1">
    <location>
        <begin position="131"/>
        <end position="155"/>
    </location>
</feature>
<keyword evidence="3" id="KW-1185">Reference proteome</keyword>
<keyword evidence="1" id="KW-0472">Membrane</keyword>
<evidence type="ECO:0000256" key="1">
    <source>
        <dbReference type="SAM" id="Phobius"/>
    </source>
</evidence>
<name>X6LWZ7_RETFI</name>
<dbReference type="EMBL" id="ASPP01028341">
    <property type="protein sequence ID" value="ETO05260.1"/>
    <property type="molecule type" value="Genomic_DNA"/>
</dbReference>
<reference evidence="2 3" key="1">
    <citation type="journal article" date="2013" name="Curr. Biol.">
        <title>The Genome of the Foraminiferan Reticulomyxa filosa.</title>
        <authorList>
            <person name="Glockner G."/>
            <person name="Hulsmann N."/>
            <person name="Schleicher M."/>
            <person name="Noegel A.A."/>
            <person name="Eichinger L."/>
            <person name="Gallinger C."/>
            <person name="Pawlowski J."/>
            <person name="Sierra R."/>
            <person name="Euteneuer U."/>
            <person name="Pillet L."/>
            <person name="Moustafa A."/>
            <person name="Platzer M."/>
            <person name="Groth M."/>
            <person name="Szafranski K."/>
            <person name="Schliwa M."/>
        </authorList>
    </citation>
    <scope>NUCLEOTIDE SEQUENCE [LARGE SCALE GENOMIC DNA]</scope>
</reference>
<feature type="transmembrane region" description="Helical" evidence="1">
    <location>
        <begin position="84"/>
        <end position="110"/>
    </location>
</feature>
<evidence type="ECO:0000313" key="2">
    <source>
        <dbReference type="EMBL" id="ETO05260.1"/>
    </source>
</evidence>
<organism evidence="2 3">
    <name type="scientific">Reticulomyxa filosa</name>
    <dbReference type="NCBI Taxonomy" id="46433"/>
    <lineage>
        <taxon>Eukaryota</taxon>
        <taxon>Sar</taxon>
        <taxon>Rhizaria</taxon>
        <taxon>Retaria</taxon>
        <taxon>Foraminifera</taxon>
        <taxon>Monothalamids</taxon>
        <taxon>Reticulomyxidae</taxon>
        <taxon>Reticulomyxa</taxon>
    </lineage>
</organism>
<proteinExistence type="predicted"/>
<evidence type="ECO:0000313" key="3">
    <source>
        <dbReference type="Proteomes" id="UP000023152"/>
    </source>
</evidence>
<feature type="transmembrane region" description="Helical" evidence="1">
    <location>
        <begin position="40"/>
        <end position="72"/>
    </location>
</feature>
<dbReference type="AlphaFoldDB" id="X6LWZ7"/>
<keyword evidence="1" id="KW-1133">Transmembrane helix</keyword>
<gene>
    <name evidence="2" type="ORF">RFI_32136</name>
</gene>
<sequence>MLSLFHLLHGFHHHFPLNNLFFRCDRKFSDTKSKLFFLHVFYHTLIIVGSFIVIAAIFFGIILYIHVIFILLNSFNQFIFLEMIHWNILAIVVETVLTSQISIGLIYVYFEQIKKNCKIHKNKKKRRQWGIGQFDIIFARWISVIIFFFICFFIHTKEKDIGVEGILPSKQKKEPKI</sequence>
<comment type="caution">
    <text evidence="2">The sequence shown here is derived from an EMBL/GenBank/DDBJ whole genome shotgun (WGS) entry which is preliminary data.</text>
</comment>